<evidence type="ECO:0000313" key="4">
    <source>
        <dbReference type="EMBL" id="MFH4977889.1"/>
    </source>
</evidence>
<dbReference type="Proteomes" id="UP001608902">
    <property type="component" value="Unassembled WGS sequence"/>
</dbReference>
<dbReference type="EMBL" id="JBGFUD010002695">
    <property type="protein sequence ID" value="MFH4977889.1"/>
    <property type="molecule type" value="Genomic_DNA"/>
</dbReference>
<dbReference type="AlphaFoldDB" id="A0ABD6EIA2"/>
<protein>
    <recommendedName>
        <fullName evidence="3">Cadherin domain-containing protein</fullName>
    </recommendedName>
</protein>
<dbReference type="InterPro" id="IPR002126">
    <property type="entry name" value="Cadherin-like_dom"/>
</dbReference>
<dbReference type="GO" id="GO:0005509">
    <property type="term" value="F:calcium ion binding"/>
    <property type="evidence" value="ECO:0007669"/>
    <property type="project" value="UniProtKB-UniRule"/>
</dbReference>
<organism evidence="4 5">
    <name type="scientific">Gnathostoma spinigerum</name>
    <dbReference type="NCBI Taxonomy" id="75299"/>
    <lineage>
        <taxon>Eukaryota</taxon>
        <taxon>Metazoa</taxon>
        <taxon>Ecdysozoa</taxon>
        <taxon>Nematoda</taxon>
        <taxon>Chromadorea</taxon>
        <taxon>Rhabditida</taxon>
        <taxon>Spirurina</taxon>
        <taxon>Gnathostomatomorpha</taxon>
        <taxon>Gnathostomatoidea</taxon>
        <taxon>Gnathostomatidae</taxon>
        <taxon>Gnathostoma</taxon>
    </lineage>
</organism>
<feature type="domain" description="Cadherin" evidence="3">
    <location>
        <begin position="21"/>
        <end position="84"/>
    </location>
</feature>
<evidence type="ECO:0000256" key="1">
    <source>
        <dbReference type="PROSITE-ProRule" id="PRU00043"/>
    </source>
</evidence>
<feature type="signal peptide" evidence="2">
    <location>
        <begin position="1"/>
        <end position="19"/>
    </location>
</feature>
<evidence type="ECO:0000256" key="2">
    <source>
        <dbReference type="SAM" id="SignalP"/>
    </source>
</evidence>
<proteinExistence type="predicted"/>
<keyword evidence="1" id="KW-0106">Calcium</keyword>
<evidence type="ECO:0000313" key="5">
    <source>
        <dbReference type="Proteomes" id="UP001608902"/>
    </source>
</evidence>
<name>A0ABD6EIA2_9BILA</name>
<sequence>MIILAVRLTLATDISLASSSFRHDPPRSHPRGEVFVTDSVDRESLGDNVSFIVDTHISNNGGISTLCTVLTTFIDDINDNIPQYS</sequence>
<keyword evidence="5" id="KW-1185">Reference proteome</keyword>
<evidence type="ECO:0000259" key="3">
    <source>
        <dbReference type="PROSITE" id="PS50268"/>
    </source>
</evidence>
<gene>
    <name evidence="4" type="ORF">AB6A40_004598</name>
</gene>
<accession>A0ABD6EIA2</accession>
<dbReference type="PROSITE" id="PS50268">
    <property type="entry name" value="CADHERIN_2"/>
    <property type="match status" value="1"/>
</dbReference>
<keyword evidence="2" id="KW-0732">Signal</keyword>
<feature type="chain" id="PRO_5044742159" description="Cadherin domain-containing protein" evidence="2">
    <location>
        <begin position="20"/>
        <end position="85"/>
    </location>
</feature>
<reference evidence="4 5" key="1">
    <citation type="submission" date="2024-08" db="EMBL/GenBank/DDBJ databases">
        <title>Gnathostoma spinigerum genome.</title>
        <authorList>
            <person name="Gonzalez-Bertolin B."/>
            <person name="Monzon S."/>
            <person name="Zaballos A."/>
            <person name="Jimenez P."/>
            <person name="Dekumyoy P."/>
            <person name="Varona S."/>
            <person name="Cuesta I."/>
            <person name="Sumanam S."/>
            <person name="Adisakwattana P."/>
            <person name="Gasser R.B."/>
            <person name="Hernandez-Gonzalez A."/>
            <person name="Young N.D."/>
            <person name="Perteguer M.J."/>
        </authorList>
    </citation>
    <scope>NUCLEOTIDE SEQUENCE [LARGE SCALE GENOMIC DNA]</scope>
    <source>
        <strain evidence="4">AL3</strain>
        <tissue evidence="4">Liver</tissue>
    </source>
</reference>
<comment type="caution">
    <text evidence="4">The sequence shown here is derived from an EMBL/GenBank/DDBJ whole genome shotgun (WGS) entry which is preliminary data.</text>
</comment>